<gene>
    <name evidence="2" type="ORF">L202_03280</name>
</gene>
<proteinExistence type="predicted"/>
<feature type="compositionally biased region" description="Acidic residues" evidence="1">
    <location>
        <begin position="113"/>
        <end position="124"/>
    </location>
</feature>
<keyword evidence="3" id="KW-1185">Reference proteome</keyword>
<accession>A0A1E3HU73</accession>
<reference evidence="2 3" key="1">
    <citation type="submission" date="2016-06" db="EMBL/GenBank/DDBJ databases">
        <title>Evolution of pathogenesis and genome organization in the Tremellales.</title>
        <authorList>
            <person name="Cuomo C."/>
            <person name="Litvintseva A."/>
            <person name="Heitman J."/>
            <person name="Chen Y."/>
            <person name="Sun S."/>
            <person name="Springer D."/>
            <person name="Dromer F."/>
            <person name="Young S."/>
            <person name="Zeng Q."/>
            <person name="Chapman S."/>
            <person name="Gujja S."/>
            <person name="Saif S."/>
            <person name="Birren B."/>
        </authorList>
    </citation>
    <scope>NUCLEOTIDE SEQUENCE [LARGE SCALE GENOMIC DNA]</scope>
    <source>
        <strain evidence="2 3">CBS 6039</strain>
    </source>
</reference>
<dbReference type="OrthoDB" id="10526599at2759"/>
<name>A0A1E3HU73_9TREE</name>
<evidence type="ECO:0000313" key="3">
    <source>
        <dbReference type="Proteomes" id="UP000094065"/>
    </source>
</evidence>
<evidence type="ECO:0000256" key="1">
    <source>
        <dbReference type="SAM" id="MobiDB-lite"/>
    </source>
</evidence>
<dbReference type="GeneID" id="30154589"/>
<protein>
    <submittedName>
        <fullName evidence="2">Uncharacterized protein</fullName>
    </submittedName>
</protein>
<organism evidence="2 3">
    <name type="scientific">Cryptococcus amylolentus CBS 6039</name>
    <dbReference type="NCBI Taxonomy" id="1295533"/>
    <lineage>
        <taxon>Eukaryota</taxon>
        <taxon>Fungi</taxon>
        <taxon>Dikarya</taxon>
        <taxon>Basidiomycota</taxon>
        <taxon>Agaricomycotina</taxon>
        <taxon>Tremellomycetes</taxon>
        <taxon>Tremellales</taxon>
        <taxon>Cryptococcaceae</taxon>
        <taxon>Cryptococcus</taxon>
    </lineage>
</organism>
<evidence type="ECO:0000313" key="2">
    <source>
        <dbReference type="EMBL" id="ODN79266.1"/>
    </source>
</evidence>
<sequence length="159" mass="18187">MEEIIQKKIISYCRTRIQDLPPMSDETQNTEGIDLVLISVDALDSEDPSRAWTPMPLVSAHWTTFTINQLIEMPQDMFDMTVEQFRRDTQNGESNASLQAYIEQASQQYQSDELADEDPGEDPGDGSTSRYEPIKAKVPRCVQALRDINHTSRFPYAVW</sequence>
<dbReference type="AlphaFoldDB" id="A0A1E3HU73"/>
<dbReference type="Proteomes" id="UP000094065">
    <property type="component" value="Unassembled WGS sequence"/>
</dbReference>
<dbReference type="RefSeq" id="XP_018994113.1">
    <property type="nucleotide sequence ID" value="XM_019137087.1"/>
</dbReference>
<feature type="region of interest" description="Disordered" evidence="1">
    <location>
        <begin position="105"/>
        <end position="135"/>
    </location>
</feature>
<comment type="caution">
    <text evidence="2">The sequence shown here is derived from an EMBL/GenBank/DDBJ whole genome shotgun (WGS) entry which is preliminary data.</text>
</comment>
<dbReference type="EMBL" id="AWGJ01000005">
    <property type="protein sequence ID" value="ODN79266.1"/>
    <property type="molecule type" value="Genomic_DNA"/>
</dbReference>